<dbReference type="Proteomes" id="UP000828390">
    <property type="component" value="Unassembled WGS sequence"/>
</dbReference>
<reference evidence="1" key="2">
    <citation type="submission" date="2020-11" db="EMBL/GenBank/DDBJ databases">
        <authorList>
            <person name="McCartney M.A."/>
            <person name="Auch B."/>
            <person name="Kono T."/>
            <person name="Mallez S."/>
            <person name="Becker A."/>
            <person name="Gohl D.M."/>
            <person name="Silverstein K.A.T."/>
            <person name="Koren S."/>
            <person name="Bechman K.B."/>
            <person name="Herman A."/>
            <person name="Abrahante J.E."/>
            <person name="Garbe J."/>
        </authorList>
    </citation>
    <scope>NUCLEOTIDE SEQUENCE</scope>
    <source>
        <strain evidence="1">Duluth1</strain>
        <tissue evidence="1">Whole animal</tissue>
    </source>
</reference>
<dbReference type="AlphaFoldDB" id="A0A9D4G4N2"/>
<reference evidence="1" key="1">
    <citation type="journal article" date="2019" name="bioRxiv">
        <title>The Genome of the Zebra Mussel, Dreissena polymorpha: A Resource for Invasive Species Research.</title>
        <authorList>
            <person name="McCartney M.A."/>
            <person name="Auch B."/>
            <person name="Kono T."/>
            <person name="Mallez S."/>
            <person name="Zhang Y."/>
            <person name="Obille A."/>
            <person name="Becker A."/>
            <person name="Abrahante J.E."/>
            <person name="Garbe J."/>
            <person name="Badalamenti J.P."/>
            <person name="Herman A."/>
            <person name="Mangelson H."/>
            <person name="Liachko I."/>
            <person name="Sullivan S."/>
            <person name="Sone E.D."/>
            <person name="Koren S."/>
            <person name="Silverstein K.A.T."/>
            <person name="Beckman K.B."/>
            <person name="Gohl D.M."/>
        </authorList>
    </citation>
    <scope>NUCLEOTIDE SEQUENCE</scope>
    <source>
        <strain evidence="1">Duluth1</strain>
        <tissue evidence="1">Whole animal</tissue>
    </source>
</reference>
<dbReference type="EMBL" id="JAIWYP010000006">
    <property type="protein sequence ID" value="KAH3810489.1"/>
    <property type="molecule type" value="Genomic_DNA"/>
</dbReference>
<gene>
    <name evidence="1" type="ORF">DPMN_138884</name>
</gene>
<name>A0A9D4G4N2_DREPO</name>
<keyword evidence="2" id="KW-1185">Reference proteome</keyword>
<accession>A0A9D4G4N2</accession>
<evidence type="ECO:0000313" key="2">
    <source>
        <dbReference type="Proteomes" id="UP000828390"/>
    </source>
</evidence>
<protein>
    <submittedName>
        <fullName evidence="1">Uncharacterized protein</fullName>
    </submittedName>
</protein>
<comment type="caution">
    <text evidence="1">The sequence shown here is derived from an EMBL/GenBank/DDBJ whole genome shotgun (WGS) entry which is preliminary data.</text>
</comment>
<proteinExistence type="predicted"/>
<organism evidence="1 2">
    <name type="scientific">Dreissena polymorpha</name>
    <name type="common">Zebra mussel</name>
    <name type="synonym">Mytilus polymorpha</name>
    <dbReference type="NCBI Taxonomy" id="45954"/>
    <lineage>
        <taxon>Eukaryota</taxon>
        <taxon>Metazoa</taxon>
        <taxon>Spiralia</taxon>
        <taxon>Lophotrochozoa</taxon>
        <taxon>Mollusca</taxon>
        <taxon>Bivalvia</taxon>
        <taxon>Autobranchia</taxon>
        <taxon>Heteroconchia</taxon>
        <taxon>Euheterodonta</taxon>
        <taxon>Imparidentia</taxon>
        <taxon>Neoheterodontei</taxon>
        <taxon>Myida</taxon>
        <taxon>Dreissenoidea</taxon>
        <taxon>Dreissenidae</taxon>
        <taxon>Dreissena</taxon>
    </lineage>
</organism>
<evidence type="ECO:0000313" key="1">
    <source>
        <dbReference type="EMBL" id="KAH3810489.1"/>
    </source>
</evidence>
<sequence length="150" mass="17551">MLCQSLLRHTVNLSKGLQHQDMSASEDLSMAMLTIYTLKTLRNEKAFNLLFDDVNKKGENLDVDEPSMPRNEKYPNGFSWEMPYIFFPDSVADHYRQTYLIWLYIVSRTGLIIQVYKYSEMLKTLLLRLHRIASSITVKSFSLIDFIQTT</sequence>